<comment type="subcellular location">
    <subcellularLocation>
        <location evidence="1">Nucleus</location>
    </subcellularLocation>
</comment>
<accession>A0AAV5VPZ6</accession>
<sequence>MKKEEKIIHELKRSIEVAERSGDYVKQSDKCVELFTQLRAFERLDEAKTAAIKARRVADMASVAEDVLLSVRGCAEISAEQGDEAATVKYLKEYEDLARNNPTELQLMLTVGAWCLLHIFSIDDRRERLTTARLYAEKSLEMLKTQNMDHRKLRAGETFGIREIHCLRMLAGSAGNMGDKDAADKYSKRAHELAKGNKELSYDIVRSWLDFPWRNRIQVAEELVRISDSGKKRVESHIWLADALLRGNDIEKGIDSLFAINEIVHSKGGEEEQEKFPKLLILAYKAQERMRRIQKCGDNQTKFHEHDKMGDLFNEAGYKEAALAHYQMALDLADTQERKRDTLVSCAETASDLKKHKEAAGYFDRVKMIEFALGKDTTETMVSIFKSRLLGQLFDSDATIQCEVDRLEKIPNNRYLDVVYEAVGKHFASKGQPKEAERFKQLEEAMMESNNGLTSDDDDDSDENMPTLDDIDRRDDQCILEEMRKRARDRAKIKALEKAGKKENMYGESKLMEISREGTLEQAKILVKQGHDVNKPDPVGWTPLSEAVGANNLDMVKYLLSKGANPKSQSKTGWSDTHFGGKITPLMEACTNGFHEIATWLLQSDPKVGMTLVVDTNVDGWSSADFLSDYLKRAARGDESENDFQAHFGYCKNLLTKIKEMQRRQGFPVRVGDPPAVLQKSDDTPRFAKEKEATTRAMRRETRKGAAENYRDTMTSIGSRSKYADKKEKKKKRKESEDEEEDDNEDIFNDSDDEPLVRPSSSGSASSANRRVRLSSESDVEEELRREKEKENKMRRKSIDQDEFNFGLDDDCGRRSSLGGKGATPKLTGVQRILQKKNQKRSMERGDENGISIVPDADVMYVEERRETKRRRNESEGSQSGSSPSFIEPPRVSISSTRDLADVSGGYSAVSSPVGVYRTESRSSLTSASMLASTAVRVVVVKGGERKNLLRSFPSDTDVAKLPAHFDKLKEMIDGAPVEWKMGEDTLDSITVGDLTAIAEKLPIEIECIVKRTLKAEFEKRCDPSDQGSDLSAALDKFEKSRLATLSIDNGPKYSEQSREALWSVLTELIEEKEKEGTKWRMDSIRVEQWDLSSSAVRCLVRLPSESLSLRWSGIDDVKLVEMLEALSNSGTAGTTLKTLDLSYNDGITSSDALVKLLRKMSGINNLILQGCTGIEDGKELMRAIGEGLSLHSLILDENPWLDDGSMGEFMRAEKTREGRLSTLKMSKCSLRSMLWLEEPMSEAFKSLKTLSVAENNAVGAPGWERVSGFLRSASSGGLRSIDLSGTNVRSTILDALVARSPSCPIITATLTRCTWITSSEIYRIFFPVLAELVSSKGSLNLKLAIESKKVQEVRDNAPNVADKVLKIAPGVL</sequence>
<keyword evidence="3" id="KW-0677">Repeat</keyword>
<dbReference type="GO" id="GO:0031297">
    <property type="term" value="P:replication fork processing"/>
    <property type="evidence" value="ECO:0007669"/>
    <property type="project" value="TreeGrafter"/>
</dbReference>
<evidence type="ECO:0000256" key="2">
    <source>
        <dbReference type="ARBA" id="ARBA00022614"/>
    </source>
</evidence>
<feature type="region of interest" description="Disordered" evidence="6">
    <location>
        <begin position="450"/>
        <end position="470"/>
    </location>
</feature>
<keyword evidence="2" id="KW-0433">Leucine-rich repeat</keyword>
<feature type="compositionally biased region" description="Low complexity" evidence="6">
    <location>
        <begin position="876"/>
        <end position="885"/>
    </location>
</feature>
<protein>
    <recommendedName>
        <fullName evidence="9">Tonsoku-like protein</fullName>
    </recommendedName>
</protein>
<dbReference type="SMART" id="SM00248">
    <property type="entry name" value="ANK"/>
    <property type="match status" value="3"/>
</dbReference>
<dbReference type="Proteomes" id="UP001432322">
    <property type="component" value="Unassembled WGS sequence"/>
</dbReference>
<dbReference type="InterPro" id="IPR002110">
    <property type="entry name" value="Ankyrin_rpt"/>
</dbReference>
<feature type="compositionally biased region" description="Basic and acidic residues" evidence="6">
    <location>
        <begin position="680"/>
        <end position="711"/>
    </location>
</feature>
<dbReference type="PROSITE" id="PS50088">
    <property type="entry name" value="ANK_REPEAT"/>
    <property type="match status" value="1"/>
</dbReference>
<dbReference type="SUPFAM" id="SSF52047">
    <property type="entry name" value="RNI-like"/>
    <property type="match status" value="1"/>
</dbReference>
<evidence type="ECO:0008006" key="9">
    <source>
        <dbReference type="Google" id="ProtNLM"/>
    </source>
</evidence>
<dbReference type="PANTHER" id="PTHR46358">
    <property type="entry name" value="TONSOKU-LIKE PROTEIN"/>
    <property type="match status" value="1"/>
</dbReference>
<dbReference type="Gene3D" id="1.25.40.20">
    <property type="entry name" value="Ankyrin repeat-containing domain"/>
    <property type="match status" value="1"/>
</dbReference>
<keyword evidence="5" id="KW-0040">ANK repeat</keyword>
<dbReference type="InterPro" id="IPR032675">
    <property type="entry name" value="LRR_dom_sf"/>
</dbReference>
<evidence type="ECO:0000256" key="6">
    <source>
        <dbReference type="SAM" id="MobiDB-lite"/>
    </source>
</evidence>
<evidence type="ECO:0000313" key="8">
    <source>
        <dbReference type="Proteomes" id="UP001432322"/>
    </source>
</evidence>
<keyword evidence="4" id="KW-0539">Nucleus</keyword>
<feature type="compositionally biased region" description="Acidic residues" evidence="6">
    <location>
        <begin position="737"/>
        <end position="754"/>
    </location>
</feature>
<feature type="compositionally biased region" description="Basic and acidic residues" evidence="6">
    <location>
        <begin position="783"/>
        <end position="800"/>
    </location>
</feature>
<dbReference type="SUPFAM" id="SSF48403">
    <property type="entry name" value="Ankyrin repeat"/>
    <property type="match status" value="1"/>
</dbReference>
<reference evidence="7" key="1">
    <citation type="submission" date="2023-10" db="EMBL/GenBank/DDBJ databases">
        <title>Genome assembly of Pristionchus species.</title>
        <authorList>
            <person name="Yoshida K."/>
            <person name="Sommer R.J."/>
        </authorList>
    </citation>
    <scope>NUCLEOTIDE SEQUENCE</scope>
    <source>
        <strain evidence="7">RS5133</strain>
    </source>
</reference>
<gene>
    <name evidence="7" type="ORF">PFISCL1PPCAC_11409</name>
</gene>
<proteinExistence type="predicted"/>
<name>A0AAV5VPZ6_9BILA</name>
<evidence type="ECO:0000256" key="5">
    <source>
        <dbReference type="PROSITE-ProRule" id="PRU00023"/>
    </source>
</evidence>
<dbReference type="InterPro" id="IPR052311">
    <property type="entry name" value="MMS22L-TONSL_complex_comp"/>
</dbReference>
<dbReference type="SUPFAM" id="SSF48452">
    <property type="entry name" value="TPR-like"/>
    <property type="match status" value="1"/>
</dbReference>
<dbReference type="Gene3D" id="3.80.10.10">
    <property type="entry name" value="Ribonuclease Inhibitor"/>
    <property type="match status" value="1"/>
</dbReference>
<evidence type="ECO:0000313" key="7">
    <source>
        <dbReference type="EMBL" id="GMT20112.1"/>
    </source>
</evidence>
<dbReference type="Gene3D" id="1.25.40.10">
    <property type="entry name" value="Tetratricopeptide repeat domain"/>
    <property type="match status" value="1"/>
</dbReference>
<dbReference type="GO" id="GO:0043596">
    <property type="term" value="C:nuclear replication fork"/>
    <property type="evidence" value="ECO:0007669"/>
    <property type="project" value="TreeGrafter"/>
</dbReference>
<dbReference type="PANTHER" id="PTHR46358:SF1">
    <property type="entry name" value="TONSOKU-LIKE PROTEIN"/>
    <property type="match status" value="1"/>
</dbReference>
<dbReference type="GO" id="GO:0000724">
    <property type="term" value="P:double-strand break repair via homologous recombination"/>
    <property type="evidence" value="ECO:0007669"/>
    <property type="project" value="TreeGrafter"/>
</dbReference>
<dbReference type="EMBL" id="BTSY01000003">
    <property type="protein sequence ID" value="GMT20112.1"/>
    <property type="molecule type" value="Genomic_DNA"/>
</dbReference>
<feature type="repeat" description="ANK" evidence="5">
    <location>
        <begin position="539"/>
        <end position="571"/>
    </location>
</feature>
<organism evidence="7 8">
    <name type="scientific">Pristionchus fissidentatus</name>
    <dbReference type="NCBI Taxonomy" id="1538716"/>
    <lineage>
        <taxon>Eukaryota</taxon>
        <taxon>Metazoa</taxon>
        <taxon>Ecdysozoa</taxon>
        <taxon>Nematoda</taxon>
        <taxon>Chromadorea</taxon>
        <taxon>Rhabditida</taxon>
        <taxon>Rhabditina</taxon>
        <taxon>Diplogasteromorpha</taxon>
        <taxon>Diplogasteroidea</taxon>
        <taxon>Neodiplogasteridae</taxon>
        <taxon>Pristionchus</taxon>
    </lineage>
</organism>
<evidence type="ECO:0000256" key="4">
    <source>
        <dbReference type="ARBA" id="ARBA00023242"/>
    </source>
</evidence>
<dbReference type="Pfam" id="PF12796">
    <property type="entry name" value="Ank_2"/>
    <property type="match status" value="1"/>
</dbReference>
<evidence type="ECO:0000256" key="1">
    <source>
        <dbReference type="ARBA" id="ARBA00004123"/>
    </source>
</evidence>
<dbReference type="InterPro" id="IPR011990">
    <property type="entry name" value="TPR-like_helical_dom_sf"/>
</dbReference>
<comment type="caution">
    <text evidence="7">The sequence shown here is derived from an EMBL/GenBank/DDBJ whole genome shotgun (WGS) entry which is preliminary data.</text>
</comment>
<dbReference type="InterPro" id="IPR036770">
    <property type="entry name" value="Ankyrin_rpt-contain_sf"/>
</dbReference>
<feature type="region of interest" description="Disordered" evidence="6">
    <location>
        <begin position="668"/>
        <end position="891"/>
    </location>
</feature>
<evidence type="ECO:0000256" key="3">
    <source>
        <dbReference type="ARBA" id="ARBA00022737"/>
    </source>
</evidence>
<dbReference type="PROSITE" id="PS50297">
    <property type="entry name" value="ANK_REP_REGION"/>
    <property type="match status" value="1"/>
</dbReference>
<keyword evidence="8" id="KW-1185">Reference proteome</keyword>